<dbReference type="Proteomes" id="UP001631969">
    <property type="component" value="Unassembled WGS sequence"/>
</dbReference>
<keyword evidence="2" id="KW-1185">Reference proteome</keyword>
<dbReference type="EMBL" id="JBJURJ010000002">
    <property type="protein sequence ID" value="MFM9327396.1"/>
    <property type="molecule type" value="Genomic_DNA"/>
</dbReference>
<name>A0ACC7NRT0_9BACL</name>
<evidence type="ECO:0000313" key="1">
    <source>
        <dbReference type="EMBL" id="MFM9327396.1"/>
    </source>
</evidence>
<gene>
    <name evidence="1" type="ORF">ACI1P1_03685</name>
</gene>
<evidence type="ECO:0000313" key="2">
    <source>
        <dbReference type="Proteomes" id="UP001631969"/>
    </source>
</evidence>
<protein>
    <submittedName>
        <fullName evidence="1">M23 family metallopeptidase</fullName>
        <ecNumber evidence="1">3.4.24.-</ecNumber>
    </submittedName>
</protein>
<organism evidence="1 2">
    <name type="scientific">Paenibacillus mesotrionivorans</name>
    <dbReference type="NCBI Taxonomy" id="3160968"/>
    <lineage>
        <taxon>Bacteria</taxon>
        <taxon>Bacillati</taxon>
        <taxon>Bacillota</taxon>
        <taxon>Bacilli</taxon>
        <taxon>Bacillales</taxon>
        <taxon>Paenibacillaceae</taxon>
        <taxon>Paenibacillus</taxon>
    </lineage>
</organism>
<reference evidence="1" key="1">
    <citation type="submission" date="2024-12" db="EMBL/GenBank/DDBJ databases">
        <authorList>
            <person name="Wu N."/>
        </authorList>
    </citation>
    <scope>NUCLEOTIDE SEQUENCE</scope>
    <source>
        <strain evidence="1">P15</strain>
    </source>
</reference>
<sequence>MKAKLQLKHYTVMLIRDPRQSVLRLRIPVLAMVAVPLLFGAVCSWAYLSTYHAFSAKRTSHELQTVLNEQTRIYESNVSGRDTTIDHLQEELLRLSQQAGELDQRMEEIRKLEEEMQRLVGLGGGSGGQAGVLPKDEDSAGIGGSSRAVTDQDTDELIAQTTEHYNTIFDSMESLYTQLSETKIRVVEQQLRLAHIPSIWPVESRTITSPFGMRRDPFTFSMVYHSGLDIGAKTGTPVHATADGKVSSTGNDSYHGNNIVIDHGNGLKTWFMHLSKIGVEKGEEITKGQEIGLVGSTGRSTGPHLHYEVLKDNKSVDPNTYLKGTRKEE</sequence>
<dbReference type="EC" id="3.4.24.-" evidence="1"/>
<proteinExistence type="predicted"/>
<comment type="caution">
    <text evidence="1">The sequence shown here is derived from an EMBL/GenBank/DDBJ whole genome shotgun (WGS) entry which is preliminary data.</text>
</comment>
<accession>A0ACC7NRT0</accession>
<keyword evidence="1" id="KW-0378">Hydrolase</keyword>